<accession>A0A935PUN4</accession>
<evidence type="ECO:0000256" key="1">
    <source>
        <dbReference type="SAM" id="Phobius"/>
    </source>
</evidence>
<feature type="transmembrane region" description="Helical" evidence="1">
    <location>
        <begin position="177"/>
        <end position="198"/>
    </location>
</feature>
<dbReference type="AlphaFoldDB" id="A0A935PUN4"/>
<keyword evidence="1" id="KW-1133">Transmembrane helix</keyword>
<feature type="transmembrane region" description="Helical" evidence="1">
    <location>
        <begin position="12"/>
        <end position="45"/>
    </location>
</feature>
<evidence type="ECO:0000313" key="4">
    <source>
        <dbReference type="Proteomes" id="UP000697998"/>
    </source>
</evidence>
<evidence type="ECO:0000313" key="3">
    <source>
        <dbReference type="EMBL" id="MBK7673634.1"/>
    </source>
</evidence>
<name>A0A935PUN4_9PROT</name>
<dbReference type="InterPro" id="IPR000326">
    <property type="entry name" value="PAP2/HPO"/>
</dbReference>
<feature type="transmembrane region" description="Helical" evidence="1">
    <location>
        <begin position="204"/>
        <end position="225"/>
    </location>
</feature>
<reference evidence="3 4" key="1">
    <citation type="submission" date="2020-10" db="EMBL/GenBank/DDBJ databases">
        <title>Connecting structure to function with the recovery of over 1000 high-quality activated sludge metagenome-assembled genomes encoding full-length rRNA genes using long-read sequencing.</title>
        <authorList>
            <person name="Singleton C.M."/>
            <person name="Petriglieri F."/>
            <person name="Kristensen J.M."/>
            <person name="Kirkegaard R.H."/>
            <person name="Michaelsen T.Y."/>
            <person name="Andersen M.H."/>
            <person name="Karst S.M."/>
            <person name="Dueholm M.S."/>
            <person name="Nielsen P.H."/>
            <person name="Albertsen M."/>
        </authorList>
    </citation>
    <scope>NUCLEOTIDE SEQUENCE [LARGE SCALE GENOMIC DNA]</scope>
    <source>
        <strain evidence="3">EsbW_18-Q3-R4-48_BATAC.285</strain>
    </source>
</reference>
<dbReference type="InterPro" id="IPR036938">
    <property type="entry name" value="PAP2/HPO_sf"/>
</dbReference>
<comment type="caution">
    <text evidence="3">The sequence shown here is derived from an EMBL/GenBank/DDBJ whole genome shotgun (WGS) entry which is preliminary data.</text>
</comment>
<feature type="transmembrane region" description="Helical" evidence="1">
    <location>
        <begin position="152"/>
        <end position="170"/>
    </location>
</feature>
<feature type="transmembrane region" description="Helical" evidence="1">
    <location>
        <begin position="65"/>
        <end position="85"/>
    </location>
</feature>
<keyword evidence="1" id="KW-0812">Transmembrane</keyword>
<sequence length="241" mass="26808">MIQAQHTSCRSLSPWLAIVPAVVLLVLVLVDTSAVDFAVAGWFYTAGDGFIGKHVWVLEDFMHDFLKKAVMAFALLALLAWMVSFSRRQWQQWRLPLGYLVLAIGLSAGIVTPLKDLTGVQCPWDIKEFGGPYTYVHILDRKPEAEPRGRCWPAGHAATGFSLFALFFFLRDRRPQLARRVLVGVLTFGSLLALGRMIQGAHFLSHSIATGLLAWLICLACYRALLYHKGSRPVKAAAQEV</sequence>
<gene>
    <name evidence="3" type="ORF">IPJ27_02060</name>
</gene>
<dbReference type="Pfam" id="PF01569">
    <property type="entry name" value="PAP2"/>
    <property type="match status" value="1"/>
</dbReference>
<feature type="transmembrane region" description="Helical" evidence="1">
    <location>
        <begin position="97"/>
        <end position="114"/>
    </location>
</feature>
<dbReference type="EMBL" id="JADJMH010000001">
    <property type="protein sequence ID" value="MBK7673634.1"/>
    <property type="molecule type" value="Genomic_DNA"/>
</dbReference>
<protein>
    <submittedName>
        <fullName evidence="3">Phosphatase PAP2 family protein</fullName>
    </submittedName>
</protein>
<dbReference type="CDD" id="cd03396">
    <property type="entry name" value="PAP2_like_6"/>
    <property type="match status" value="1"/>
</dbReference>
<evidence type="ECO:0000259" key="2">
    <source>
        <dbReference type="Pfam" id="PF01569"/>
    </source>
</evidence>
<organism evidence="3 4">
    <name type="scientific">Candidatus Accumulibacter proximus</name>
    <dbReference type="NCBI Taxonomy" id="2954385"/>
    <lineage>
        <taxon>Bacteria</taxon>
        <taxon>Pseudomonadati</taxon>
        <taxon>Pseudomonadota</taxon>
        <taxon>Betaproteobacteria</taxon>
        <taxon>Candidatus Accumulibacter</taxon>
    </lineage>
</organism>
<dbReference type="Proteomes" id="UP000697998">
    <property type="component" value="Unassembled WGS sequence"/>
</dbReference>
<dbReference type="Gene3D" id="1.20.144.10">
    <property type="entry name" value="Phosphatidic acid phosphatase type 2/haloperoxidase"/>
    <property type="match status" value="1"/>
</dbReference>
<dbReference type="SUPFAM" id="SSF48317">
    <property type="entry name" value="Acid phosphatase/Vanadium-dependent haloperoxidase"/>
    <property type="match status" value="1"/>
</dbReference>
<feature type="domain" description="Phosphatidic acid phosphatase type 2/haloperoxidase" evidence="2">
    <location>
        <begin position="97"/>
        <end position="226"/>
    </location>
</feature>
<keyword evidence="1" id="KW-0472">Membrane</keyword>
<proteinExistence type="predicted"/>